<dbReference type="SMART" id="SM00369">
    <property type="entry name" value="LRR_TYP"/>
    <property type="match status" value="6"/>
</dbReference>
<dbReference type="Gene3D" id="3.80.10.10">
    <property type="entry name" value="Ribonuclease Inhibitor"/>
    <property type="match status" value="2"/>
</dbReference>
<organism evidence="5 6">
    <name type="scientific">Nicrophorus vespilloides</name>
    <name type="common">Boreal carrion beetle</name>
    <dbReference type="NCBI Taxonomy" id="110193"/>
    <lineage>
        <taxon>Eukaryota</taxon>
        <taxon>Metazoa</taxon>
        <taxon>Ecdysozoa</taxon>
        <taxon>Arthropoda</taxon>
        <taxon>Hexapoda</taxon>
        <taxon>Insecta</taxon>
        <taxon>Pterygota</taxon>
        <taxon>Neoptera</taxon>
        <taxon>Endopterygota</taxon>
        <taxon>Coleoptera</taxon>
        <taxon>Polyphaga</taxon>
        <taxon>Staphyliniformia</taxon>
        <taxon>Silphidae</taxon>
        <taxon>Nicrophorinae</taxon>
        <taxon>Nicrophorus</taxon>
    </lineage>
</organism>
<sequence length="404" mass="44629">MVSGVVWRFGLALILVHVAALTMIASPPSCPPECICLSQTQVLCNSGGLREIPVKLLPATVEHLSLTRNHFPVIRSDAFSGLRALKKLSLDGNNISIIKPFAFRGLPRLKEISIQQTTLATVAQFSFAGLQNISAIYLSHNRIKKVEGYAFAGTTNLKLLVLSNNPIVKIESNAFSGLSIVERLTFPSGVRLLEPDCFNGLDTVGYLKLAYMDLPFVGNGTFRGLTNVGVLSIQESDLGVIRPGAFEGLTFINNLNFLNNKIDSIQEMMFGPEQRIRNVKFQGNHILDIPKIDSIYFAVNKLTVIANHFPCDCHIHALLEGPLTNDSVYEFTARNFCISPLEYNGRPMNELDFDSIGRCQEEVTRSNLESRDLPSNTSKNNYSVLIVTLTITTLAWTRIQLGLV</sequence>
<dbReference type="SUPFAM" id="SSF52058">
    <property type="entry name" value="L domain-like"/>
    <property type="match status" value="1"/>
</dbReference>
<keyword evidence="5" id="KW-1185">Reference proteome</keyword>
<dbReference type="PROSITE" id="PS51450">
    <property type="entry name" value="LRR"/>
    <property type="match status" value="1"/>
</dbReference>
<dbReference type="InterPro" id="IPR050541">
    <property type="entry name" value="LRR_TM_domain-containing"/>
</dbReference>
<dbReference type="RefSeq" id="XP_017773264.1">
    <property type="nucleotide sequence ID" value="XM_017917775.1"/>
</dbReference>
<keyword evidence="3" id="KW-0677">Repeat</keyword>
<dbReference type="PANTHER" id="PTHR24369">
    <property type="entry name" value="ANTIGEN BSP, PUTATIVE-RELATED"/>
    <property type="match status" value="1"/>
</dbReference>
<feature type="chain" id="PRO_5047393941" evidence="4">
    <location>
        <begin position="21"/>
        <end position="404"/>
    </location>
</feature>
<dbReference type="InterPro" id="IPR003591">
    <property type="entry name" value="Leu-rich_rpt_typical-subtyp"/>
</dbReference>
<reference evidence="6" key="1">
    <citation type="submission" date="2025-08" db="UniProtKB">
        <authorList>
            <consortium name="RefSeq"/>
        </authorList>
    </citation>
    <scope>IDENTIFICATION</scope>
</reference>
<evidence type="ECO:0000313" key="5">
    <source>
        <dbReference type="Proteomes" id="UP000695000"/>
    </source>
</evidence>
<keyword evidence="1" id="KW-0433">Leucine-rich repeat</keyword>
<gene>
    <name evidence="6" type="primary">LOC108560289</name>
</gene>
<dbReference type="InterPro" id="IPR032675">
    <property type="entry name" value="LRR_dom_sf"/>
</dbReference>
<evidence type="ECO:0000256" key="4">
    <source>
        <dbReference type="SAM" id="SignalP"/>
    </source>
</evidence>
<dbReference type="GeneID" id="108560289"/>
<evidence type="ECO:0000256" key="2">
    <source>
        <dbReference type="ARBA" id="ARBA00022729"/>
    </source>
</evidence>
<dbReference type="Pfam" id="PF13306">
    <property type="entry name" value="LRR_5"/>
    <property type="match status" value="2"/>
</dbReference>
<dbReference type="InterPro" id="IPR026906">
    <property type="entry name" value="LRR_5"/>
</dbReference>
<evidence type="ECO:0000256" key="1">
    <source>
        <dbReference type="ARBA" id="ARBA00022614"/>
    </source>
</evidence>
<keyword evidence="2 4" id="KW-0732">Signal</keyword>
<name>A0ABM1MFB4_NICVS</name>
<protein>
    <submittedName>
        <fullName evidence="6">Slit homolog 3 protein-like</fullName>
    </submittedName>
</protein>
<proteinExistence type="predicted"/>
<feature type="signal peptide" evidence="4">
    <location>
        <begin position="1"/>
        <end position="20"/>
    </location>
</feature>
<accession>A0ABM1MFB4</accession>
<evidence type="ECO:0000256" key="3">
    <source>
        <dbReference type="ARBA" id="ARBA00022737"/>
    </source>
</evidence>
<evidence type="ECO:0000313" key="6">
    <source>
        <dbReference type="RefSeq" id="XP_017773264.1"/>
    </source>
</evidence>
<dbReference type="PANTHER" id="PTHR24369:SF210">
    <property type="entry name" value="CHAOPTIN-RELATED"/>
    <property type="match status" value="1"/>
</dbReference>
<dbReference type="InterPro" id="IPR001611">
    <property type="entry name" value="Leu-rich_rpt"/>
</dbReference>
<dbReference type="Proteomes" id="UP000695000">
    <property type="component" value="Unplaced"/>
</dbReference>